<dbReference type="Proteomes" id="UP000821866">
    <property type="component" value="Chromosome 8"/>
</dbReference>
<evidence type="ECO:0000313" key="3">
    <source>
        <dbReference type="Proteomes" id="UP000821866"/>
    </source>
</evidence>
<dbReference type="InterPro" id="IPR013083">
    <property type="entry name" value="Znf_RING/FYVE/PHD"/>
</dbReference>
<dbReference type="EMBL" id="JABSTU010000010">
    <property type="protein sequence ID" value="KAH8018537.1"/>
    <property type="molecule type" value="Genomic_DNA"/>
</dbReference>
<organism evidence="2 3">
    <name type="scientific">Rhipicephalus microplus</name>
    <name type="common">Cattle tick</name>
    <name type="synonym">Boophilus microplus</name>
    <dbReference type="NCBI Taxonomy" id="6941"/>
    <lineage>
        <taxon>Eukaryota</taxon>
        <taxon>Metazoa</taxon>
        <taxon>Ecdysozoa</taxon>
        <taxon>Arthropoda</taxon>
        <taxon>Chelicerata</taxon>
        <taxon>Arachnida</taxon>
        <taxon>Acari</taxon>
        <taxon>Parasitiformes</taxon>
        <taxon>Ixodida</taxon>
        <taxon>Ixodoidea</taxon>
        <taxon>Ixodidae</taxon>
        <taxon>Rhipicephalinae</taxon>
        <taxon>Rhipicephalus</taxon>
        <taxon>Boophilus</taxon>
    </lineage>
</organism>
<keyword evidence="3" id="KW-1185">Reference proteome</keyword>
<sequence>MTPSKVLEMFTEAGVIFICRCGNVIDKNEVPTELVIVTFTGSSRPTEIKAWLLIYRVESLSLRSLQCVKCWRYGHTMKGRRCQMCGESHNSTLRLYYEYRVAGFGLHTHYRIIEFLDQLQETRFCSLCCLVSDKMCLLPCLHVICPRCKELVFGRSASGFSICLIDKQMISITKTITWTNNVLLERVRCPNWGCDYTGYLKDLDDHLERYCAFHLETCVRCKELVAYKDIFRHFMTCEGAPGVSLQVMDVQSNGENDYDACKDLCGAGEGSESATAPANAINAVYGQFDRYTEQPGSDKPDVPNQALQQPH</sequence>
<reference evidence="2" key="2">
    <citation type="submission" date="2021-09" db="EMBL/GenBank/DDBJ databases">
        <authorList>
            <person name="Jia N."/>
            <person name="Wang J."/>
            <person name="Shi W."/>
            <person name="Du L."/>
            <person name="Sun Y."/>
            <person name="Zhan W."/>
            <person name="Jiang J."/>
            <person name="Wang Q."/>
            <person name="Zhang B."/>
            <person name="Ji P."/>
            <person name="Sakyi L.B."/>
            <person name="Cui X."/>
            <person name="Yuan T."/>
            <person name="Jiang B."/>
            <person name="Yang W."/>
            <person name="Lam T.T.-Y."/>
            <person name="Chang Q."/>
            <person name="Ding S."/>
            <person name="Wang X."/>
            <person name="Zhu J."/>
            <person name="Ruan X."/>
            <person name="Zhao L."/>
            <person name="Wei J."/>
            <person name="Que T."/>
            <person name="Du C."/>
            <person name="Cheng J."/>
            <person name="Dai P."/>
            <person name="Han X."/>
            <person name="Huang E."/>
            <person name="Gao Y."/>
            <person name="Liu J."/>
            <person name="Shao H."/>
            <person name="Ye R."/>
            <person name="Li L."/>
            <person name="Wei W."/>
            <person name="Wang X."/>
            <person name="Wang C."/>
            <person name="Huo Q."/>
            <person name="Li W."/>
            <person name="Guo W."/>
            <person name="Chen H."/>
            <person name="Chen S."/>
            <person name="Zhou L."/>
            <person name="Zhou L."/>
            <person name="Ni X."/>
            <person name="Tian J."/>
            <person name="Zhou Y."/>
            <person name="Sheng Y."/>
            <person name="Liu T."/>
            <person name="Pan Y."/>
            <person name="Xia L."/>
            <person name="Li J."/>
            <person name="Zhao F."/>
            <person name="Cao W."/>
        </authorList>
    </citation>
    <scope>NUCLEOTIDE SEQUENCE</scope>
    <source>
        <strain evidence="2">Rmic-2018</strain>
        <tissue evidence="2">Larvae</tissue>
    </source>
</reference>
<feature type="region of interest" description="Disordered" evidence="1">
    <location>
        <begin position="292"/>
        <end position="311"/>
    </location>
</feature>
<evidence type="ECO:0008006" key="4">
    <source>
        <dbReference type="Google" id="ProtNLM"/>
    </source>
</evidence>
<accession>A0A9J6D9C0</accession>
<reference evidence="2" key="1">
    <citation type="journal article" date="2020" name="Cell">
        <title>Large-Scale Comparative Analyses of Tick Genomes Elucidate Their Genetic Diversity and Vector Capacities.</title>
        <authorList>
            <consortium name="Tick Genome and Microbiome Consortium (TIGMIC)"/>
            <person name="Jia N."/>
            <person name="Wang J."/>
            <person name="Shi W."/>
            <person name="Du L."/>
            <person name="Sun Y."/>
            <person name="Zhan W."/>
            <person name="Jiang J.F."/>
            <person name="Wang Q."/>
            <person name="Zhang B."/>
            <person name="Ji P."/>
            <person name="Bell-Sakyi L."/>
            <person name="Cui X.M."/>
            <person name="Yuan T.T."/>
            <person name="Jiang B.G."/>
            <person name="Yang W.F."/>
            <person name="Lam T.T."/>
            <person name="Chang Q.C."/>
            <person name="Ding S.J."/>
            <person name="Wang X.J."/>
            <person name="Zhu J.G."/>
            <person name="Ruan X.D."/>
            <person name="Zhao L."/>
            <person name="Wei J.T."/>
            <person name="Ye R.Z."/>
            <person name="Que T.C."/>
            <person name="Du C.H."/>
            <person name="Zhou Y.H."/>
            <person name="Cheng J.X."/>
            <person name="Dai P.F."/>
            <person name="Guo W.B."/>
            <person name="Han X.H."/>
            <person name="Huang E.J."/>
            <person name="Li L.F."/>
            <person name="Wei W."/>
            <person name="Gao Y.C."/>
            <person name="Liu J.Z."/>
            <person name="Shao H.Z."/>
            <person name="Wang X."/>
            <person name="Wang C.C."/>
            <person name="Yang T.C."/>
            <person name="Huo Q.B."/>
            <person name="Li W."/>
            <person name="Chen H.Y."/>
            <person name="Chen S.E."/>
            <person name="Zhou L.G."/>
            <person name="Ni X.B."/>
            <person name="Tian J.H."/>
            <person name="Sheng Y."/>
            <person name="Liu T."/>
            <person name="Pan Y.S."/>
            <person name="Xia L.Y."/>
            <person name="Li J."/>
            <person name="Zhao F."/>
            <person name="Cao W.C."/>
        </authorList>
    </citation>
    <scope>NUCLEOTIDE SEQUENCE</scope>
    <source>
        <strain evidence="2">Rmic-2018</strain>
    </source>
</reference>
<name>A0A9J6D9C0_RHIMP</name>
<gene>
    <name evidence="2" type="ORF">HPB51_008738</name>
</gene>
<evidence type="ECO:0000256" key="1">
    <source>
        <dbReference type="SAM" id="MobiDB-lite"/>
    </source>
</evidence>
<protein>
    <recommendedName>
        <fullName evidence="4">RING-type domain-containing protein</fullName>
    </recommendedName>
</protein>
<dbReference type="SUPFAM" id="SSF49599">
    <property type="entry name" value="TRAF domain-like"/>
    <property type="match status" value="1"/>
</dbReference>
<proteinExistence type="predicted"/>
<feature type="compositionally biased region" description="Basic and acidic residues" evidence="1">
    <location>
        <begin position="292"/>
        <end position="301"/>
    </location>
</feature>
<dbReference type="Gene3D" id="3.30.40.10">
    <property type="entry name" value="Zinc/RING finger domain, C3HC4 (zinc finger)"/>
    <property type="match status" value="1"/>
</dbReference>
<dbReference type="AlphaFoldDB" id="A0A9J6D9C0"/>
<comment type="caution">
    <text evidence="2">The sequence shown here is derived from an EMBL/GenBank/DDBJ whole genome shotgun (WGS) entry which is preliminary data.</text>
</comment>
<evidence type="ECO:0000313" key="2">
    <source>
        <dbReference type="EMBL" id="KAH8018537.1"/>
    </source>
</evidence>